<dbReference type="EMBL" id="RAZT01000001">
    <property type="protein sequence ID" value="RKN36134.1"/>
    <property type="molecule type" value="Genomic_DNA"/>
</dbReference>
<comment type="caution">
    <text evidence="2">The sequence shown here is derived from an EMBL/GenBank/DDBJ whole genome shotgun (WGS) entry which is preliminary data.</text>
</comment>
<feature type="region of interest" description="Disordered" evidence="1">
    <location>
        <begin position="1"/>
        <end position="72"/>
    </location>
</feature>
<proteinExistence type="predicted"/>
<reference evidence="2 3" key="1">
    <citation type="submission" date="2018-09" db="EMBL/GenBank/DDBJ databases">
        <title>Micromonospora sp. nov. MS1-9, isolated from a root of Musa sp.</title>
        <authorList>
            <person name="Kuncharoen N."/>
            <person name="Kudo T."/>
            <person name="Ohkuma M."/>
            <person name="Yuki M."/>
            <person name="Tanasupawat S."/>
        </authorList>
    </citation>
    <scope>NUCLEOTIDE SEQUENCE [LARGE SCALE GENOMIC DNA]</scope>
    <source>
        <strain evidence="2 3">MS1-9</strain>
    </source>
</reference>
<evidence type="ECO:0000313" key="2">
    <source>
        <dbReference type="EMBL" id="RKN36134.1"/>
    </source>
</evidence>
<gene>
    <name evidence="2" type="ORF">D7044_00260</name>
</gene>
<protein>
    <submittedName>
        <fullName evidence="2">Uncharacterized protein</fullName>
    </submittedName>
</protein>
<dbReference type="RefSeq" id="WP_120687595.1">
    <property type="nucleotide sequence ID" value="NZ_JBFAYN010000014.1"/>
</dbReference>
<sequence>MSRPEPPEPQQPPEAEQPAETEESREDAEHPEPIQARPTANPARVRMPAEGWRRKTDEGDPETSGPPPGEET</sequence>
<dbReference type="AlphaFoldDB" id="A0A3A9YM82"/>
<name>A0A3A9YM82_9ACTN</name>
<evidence type="ECO:0000313" key="3">
    <source>
        <dbReference type="Proteomes" id="UP000275865"/>
    </source>
</evidence>
<evidence type="ECO:0000256" key="1">
    <source>
        <dbReference type="SAM" id="MobiDB-lite"/>
    </source>
</evidence>
<accession>A0A3A9YM82</accession>
<dbReference type="Proteomes" id="UP000275865">
    <property type="component" value="Unassembled WGS sequence"/>
</dbReference>
<feature type="compositionally biased region" description="Acidic residues" evidence="1">
    <location>
        <begin position="17"/>
        <end position="26"/>
    </location>
</feature>
<organism evidence="2 3">
    <name type="scientific">Micromonospora musae</name>
    <dbReference type="NCBI Taxonomy" id="1894970"/>
    <lineage>
        <taxon>Bacteria</taxon>
        <taxon>Bacillati</taxon>
        <taxon>Actinomycetota</taxon>
        <taxon>Actinomycetes</taxon>
        <taxon>Micromonosporales</taxon>
        <taxon>Micromonosporaceae</taxon>
        <taxon>Micromonospora</taxon>
    </lineage>
</organism>